<evidence type="ECO:0000256" key="3">
    <source>
        <dbReference type="ARBA" id="ARBA00022989"/>
    </source>
</evidence>
<comment type="caution">
    <text evidence="8">The sequence shown here is derived from an EMBL/GenBank/DDBJ whole genome shotgun (WGS) entry which is preliminary data.</text>
</comment>
<dbReference type="AlphaFoldDB" id="A0A8H3EHD9"/>
<dbReference type="EMBL" id="CAJPDQ010000003">
    <property type="protein sequence ID" value="CAF9907181.1"/>
    <property type="molecule type" value="Genomic_DNA"/>
</dbReference>
<proteinExistence type="inferred from homology"/>
<dbReference type="PANTHER" id="PTHR33048:SF47">
    <property type="entry name" value="INTEGRAL MEMBRANE PROTEIN-RELATED"/>
    <property type="match status" value="1"/>
</dbReference>
<keyword evidence="9" id="KW-1185">Reference proteome</keyword>
<protein>
    <recommendedName>
        <fullName evidence="7">Rhodopsin domain-containing protein</fullName>
    </recommendedName>
</protein>
<feature type="transmembrane region" description="Helical" evidence="6">
    <location>
        <begin position="204"/>
        <end position="228"/>
    </location>
</feature>
<organism evidence="8 9">
    <name type="scientific">Gomphillus americanus</name>
    <dbReference type="NCBI Taxonomy" id="1940652"/>
    <lineage>
        <taxon>Eukaryota</taxon>
        <taxon>Fungi</taxon>
        <taxon>Dikarya</taxon>
        <taxon>Ascomycota</taxon>
        <taxon>Pezizomycotina</taxon>
        <taxon>Lecanoromycetes</taxon>
        <taxon>OSLEUM clade</taxon>
        <taxon>Ostropomycetidae</taxon>
        <taxon>Ostropales</taxon>
        <taxon>Graphidaceae</taxon>
        <taxon>Gomphilloideae</taxon>
        <taxon>Gomphillus</taxon>
    </lineage>
</organism>
<reference evidence="8" key="1">
    <citation type="submission" date="2021-03" db="EMBL/GenBank/DDBJ databases">
        <authorList>
            <person name="Tagirdzhanova G."/>
        </authorList>
    </citation>
    <scope>NUCLEOTIDE SEQUENCE</scope>
</reference>
<feature type="transmembrane region" description="Helical" evidence="6">
    <location>
        <begin position="93"/>
        <end position="113"/>
    </location>
</feature>
<evidence type="ECO:0000313" key="8">
    <source>
        <dbReference type="EMBL" id="CAF9907181.1"/>
    </source>
</evidence>
<accession>A0A8H3EHD9</accession>
<evidence type="ECO:0000259" key="7">
    <source>
        <dbReference type="Pfam" id="PF20684"/>
    </source>
</evidence>
<dbReference type="GO" id="GO:0016020">
    <property type="term" value="C:membrane"/>
    <property type="evidence" value="ECO:0007669"/>
    <property type="project" value="UniProtKB-SubCell"/>
</dbReference>
<gene>
    <name evidence="8" type="ORF">GOMPHAMPRED_005041</name>
</gene>
<evidence type="ECO:0000256" key="2">
    <source>
        <dbReference type="ARBA" id="ARBA00022692"/>
    </source>
</evidence>
<name>A0A8H3EHD9_9LECA</name>
<keyword evidence="2 6" id="KW-0812">Transmembrane</keyword>
<dbReference type="PANTHER" id="PTHR33048">
    <property type="entry name" value="PTH11-LIKE INTEGRAL MEMBRANE PROTEIN (AFU_ORTHOLOGUE AFUA_5G11245)"/>
    <property type="match status" value="1"/>
</dbReference>
<evidence type="ECO:0000256" key="4">
    <source>
        <dbReference type="ARBA" id="ARBA00023136"/>
    </source>
</evidence>
<keyword evidence="4 6" id="KW-0472">Membrane</keyword>
<comment type="similarity">
    <text evidence="5">Belongs to the SAT4 family.</text>
</comment>
<dbReference type="InterPro" id="IPR052337">
    <property type="entry name" value="SAT4-like"/>
</dbReference>
<feature type="domain" description="Rhodopsin" evidence="7">
    <location>
        <begin position="30"/>
        <end position="230"/>
    </location>
</feature>
<dbReference type="OrthoDB" id="5417844at2759"/>
<evidence type="ECO:0000256" key="5">
    <source>
        <dbReference type="ARBA" id="ARBA00038359"/>
    </source>
</evidence>
<feature type="transmembrane region" description="Helical" evidence="6">
    <location>
        <begin position="12"/>
        <end position="35"/>
    </location>
</feature>
<feature type="transmembrane region" description="Helical" evidence="6">
    <location>
        <begin position="125"/>
        <end position="147"/>
    </location>
</feature>
<evidence type="ECO:0000256" key="1">
    <source>
        <dbReference type="ARBA" id="ARBA00004141"/>
    </source>
</evidence>
<feature type="transmembrane region" description="Helical" evidence="6">
    <location>
        <begin position="167"/>
        <end position="192"/>
    </location>
</feature>
<evidence type="ECO:0000313" key="9">
    <source>
        <dbReference type="Proteomes" id="UP000664169"/>
    </source>
</evidence>
<dbReference type="Pfam" id="PF20684">
    <property type="entry name" value="Fung_rhodopsin"/>
    <property type="match status" value="1"/>
</dbReference>
<dbReference type="InterPro" id="IPR049326">
    <property type="entry name" value="Rhodopsin_dom_fungi"/>
</dbReference>
<dbReference type="Proteomes" id="UP000664169">
    <property type="component" value="Unassembled WGS sequence"/>
</dbReference>
<keyword evidence="3 6" id="KW-1133">Transmembrane helix</keyword>
<feature type="transmembrane region" description="Helical" evidence="6">
    <location>
        <begin position="47"/>
        <end position="68"/>
    </location>
</feature>
<sequence>MAPSTPSPGGWVIIVVLAVFALINQFILILRFVIAAKFKLGYGSDDVWAILAFLLLLVNIAVHCWGILQGGTGYPVEELTPGQLTTNLQSDYILTWLTTAMLFCVKVSIICLYRRVFVSRKFRKITEWFGIFAGVHLLATAFASGLRCLPFESVWTLAVDGTTCDNYGLSYVILMSVNVAVDVCLLALPLIMMRDFTFSVRSKAELTVIFSFGAVMVMAAVLRVVYFYGTDSAQGNQ</sequence>
<comment type="subcellular location">
    <subcellularLocation>
        <location evidence="1">Membrane</location>
        <topology evidence="1">Multi-pass membrane protein</topology>
    </subcellularLocation>
</comment>
<evidence type="ECO:0000256" key="6">
    <source>
        <dbReference type="SAM" id="Phobius"/>
    </source>
</evidence>